<dbReference type="InterPro" id="IPR019337">
    <property type="entry name" value="Telomere_length_regulation_dom"/>
</dbReference>
<dbReference type="GO" id="GO:0042162">
    <property type="term" value="F:telomeric DNA binding"/>
    <property type="evidence" value="ECO:0007669"/>
    <property type="project" value="TreeGrafter"/>
</dbReference>
<dbReference type="PANTHER" id="PTHR15830">
    <property type="entry name" value="TELOMERE LENGTH REGULATION PROTEIN TEL2 FAMILY MEMBER"/>
    <property type="match status" value="1"/>
</dbReference>
<reference evidence="4 5" key="1">
    <citation type="journal article" date="2023" name="Elife">
        <title>Identification of key yeast species and microbe-microbe interactions impacting larval growth of Drosophila in the wild.</title>
        <authorList>
            <person name="Mure A."/>
            <person name="Sugiura Y."/>
            <person name="Maeda R."/>
            <person name="Honda K."/>
            <person name="Sakurai N."/>
            <person name="Takahashi Y."/>
            <person name="Watada M."/>
            <person name="Katoh T."/>
            <person name="Gotoh A."/>
            <person name="Gotoh Y."/>
            <person name="Taniguchi I."/>
            <person name="Nakamura K."/>
            <person name="Hayashi T."/>
            <person name="Katayama T."/>
            <person name="Uemura T."/>
            <person name="Hattori Y."/>
        </authorList>
    </citation>
    <scope>NUCLEOTIDE SEQUENCE [LARGE SCALE GENOMIC DNA]</scope>
    <source>
        <strain evidence="4 5">SB-73</strain>
    </source>
</reference>
<evidence type="ECO:0000313" key="5">
    <source>
        <dbReference type="Proteomes" id="UP001362899"/>
    </source>
</evidence>
<evidence type="ECO:0000256" key="1">
    <source>
        <dbReference type="ARBA" id="ARBA00006133"/>
    </source>
</evidence>
<dbReference type="GO" id="GO:0005829">
    <property type="term" value="C:cytosol"/>
    <property type="evidence" value="ECO:0007669"/>
    <property type="project" value="TreeGrafter"/>
</dbReference>
<dbReference type="GO" id="GO:0051083">
    <property type="term" value="P:'de novo' cotranslational protein folding"/>
    <property type="evidence" value="ECO:0007669"/>
    <property type="project" value="TreeGrafter"/>
</dbReference>
<protein>
    <submittedName>
        <fullName evidence="4">Tel2 protein</fullName>
    </submittedName>
</protein>
<dbReference type="Proteomes" id="UP001362899">
    <property type="component" value="Unassembled WGS sequence"/>
</dbReference>
<comment type="similarity">
    <text evidence="1">Belongs to the TEL2 family.</text>
</comment>
<feature type="domain" description="Telomere length regulation protein conserved" evidence="3">
    <location>
        <begin position="411"/>
        <end position="519"/>
    </location>
</feature>
<feature type="compositionally biased region" description="Acidic residues" evidence="2">
    <location>
        <begin position="390"/>
        <end position="406"/>
    </location>
</feature>
<proteinExistence type="inferred from homology"/>
<dbReference type="PANTHER" id="PTHR15830:SF10">
    <property type="entry name" value="TELOMERE LENGTH REGULATION PROTEIN TEL2 HOMOLOG"/>
    <property type="match status" value="1"/>
</dbReference>
<dbReference type="AlphaFoldDB" id="A0AAV5RHM2"/>
<dbReference type="InterPro" id="IPR051970">
    <property type="entry name" value="TEL2_Regulation"/>
</dbReference>
<comment type="caution">
    <text evidence="4">The sequence shown here is derived from an EMBL/GenBank/DDBJ whole genome shotgun (WGS) entry which is preliminary data.</text>
</comment>
<evidence type="ECO:0000259" key="3">
    <source>
        <dbReference type="Pfam" id="PF10193"/>
    </source>
</evidence>
<dbReference type="Gene3D" id="1.25.40.720">
    <property type="entry name" value="Telomere length regulation protein 2, C-terminal domain"/>
    <property type="match status" value="2"/>
</dbReference>
<evidence type="ECO:0000256" key="2">
    <source>
        <dbReference type="SAM" id="MobiDB-lite"/>
    </source>
</evidence>
<name>A0AAV5RHM2_STABA</name>
<feature type="region of interest" description="Disordered" evidence="2">
    <location>
        <begin position="384"/>
        <end position="408"/>
    </location>
</feature>
<dbReference type="Pfam" id="PF10193">
    <property type="entry name" value="Telomere_reg-2"/>
    <property type="match status" value="1"/>
</dbReference>
<sequence length="736" mass="81374">MNVGTVSSSISVTELQELANTYLSNGNSIKKPSPQTLALYTQILQNGVIVAYFQNVKGTEVLARLFSTFSGVSCLVSWLQQTSNRLEVEAIIVLLESICDNPSLVVDNIEISGAKPLFFGSRLLFTVSSKLGNIRTRVFTPEQYSKWLVAQMHSLNDPSLLNNALKLGCPEVVLKTYMTIDIEKCGSLFNKMTRSEQLYAIPFLFRCLSLNIPEASQELDIMGVNLEYLFVSAVRNSSTVKDLRCLVLYARIHNQLHALTKMAFAKWEKNSTATLIEQQTVTQILVGCAAAMDPSDAMKYTSSIEMVEGVSNRLSITSNEIRTLGTLVAEIYAKQSGQKLDFEEQYSGYDWFVGVDSLPDKPLSRDTSKLQSVIEFRTSVKNDSNITEEKDSDSDDEYDSDDEDNVTVDPPVYVKDLVSYLLKGEYAECRAALTYGPSLILHKARFGSEVGQYAEDVLRLTCTLADKYNIPQFAERRQALLNSVLIADPNQVEVVVKLFSTGDWSLSQRLSLLAAIAGASEALSRNGSTSSTRENTGKDEFTKLIAPQLPLTQHLLFTSGSKDPVALPAVNSTAGTTNELSLENRSIPQVPYSKLCKQFFFPLFSSPPKVGAGAYDSLVYSQWLRTLGFILYKSYPSNYIQDMVIELWPLCLAQMSQVIPDLVREALALCVLAMTAVASGVLVRNFASQIGIFVDLLGQACDRTNDQNVITICRQAQNELLRLGTSMEQQLLGLEA</sequence>
<dbReference type="InterPro" id="IPR038528">
    <property type="entry name" value="TEL2_C_sf"/>
</dbReference>
<gene>
    <name evidence="4" type="ORF">DASB73_015500</name>
</gene>
<evidence type="ECO:0000313" key="4">
    <source>
        <dbReference type="EMBL" id="GMM50592.1"/>
    </source>
</evidence>
<keyword evidence="5" id="KW-1185">Reference proteome</keyword>
<dbReference type="EMBL" id="BTGC01000003">
    <property type="protein sequence ID" value="GMM50592.1"/>
    <property type="molecule type" value="Genomic_DNA"/>
</dbReference>
<dbReference type="GO" id="GO:0051879">
    <property type="term" value="F:Hsp90 protein binding"/>
    <property type="evidence" value="ECO:0007669"/>
    <property type="project" value="TreeGrafter"/>
</dbReference>
<organism evidence="4 5">
    <name type="scientific">Starmerella bacillaris</name>
    <name type="common">Yeast</name>
    <name type="synonym">Candida zemplinina</name>
    <dbReference type="NCBI Taxonomy" id="1247836"/>
    <lineage>
        <taxon>Eukaryota</taxon>
        <taxon>Fungi</taxon>
        <taxon>Dikarya</taxon>
        <taxon>Ascomycota</taxon>
        <taxon>Saccharomycotina</taxon>
        <taxon>Dipodascomycetes</taxon>
        <taxon>Dipodascales</taxon>
        <taxon>Trichomonascaceae</taxon>
        <taxon>Starmerella</taxon>
    </lineage>
</organism>
<accession>A0AAV5RHM2</accession>